<gene>
    <name evidence="1" type="ORF">JK636_14925</name>
</gene>
<dbReference type="Gene3D" id="3.40.50.360">
    <property type="match status" value="1"/>
</dbReference>
<name>A0ABS1TCP8_9CLOT</name>
<evidence type="ECO:0000313" key="2">
    <source>
        <dbReference type="Proteomes" id="UP000632377"/>
    </source>
</evidence>
<protein>
    <recommendedName>
        <fullName evidence="3">Flavodoxin</fullName>
    </recommendedName>
</protein>
<dbReference type="EMBL" id="JAESWC010000009">
    <property type="protein sequence ID" value="MBL4937046.1"/>
    <property type="molecule type" value="Genomic_DNA"/>
</dbReference>
<evidence type="ECO:0000313" key="1">
    <source>
        <dbReference type="EMBL" id="MBL4937046.1"/>
    </source>
</evidence>
<comment type="caution">
    <text evidence="1">The sequence shown here is derived from an EMBL/GenBank/DDBJ whole genome shotgun (WGS) entry which is preliminary data.</text>
</comment>
<dbReference type="InterPro" id="IPR029039">
    <property type="entry name" value="Flavoprotein-like_sf"/>
</dbReference>
<dbReference type="SUPFAM" id="SSF52218">
    <property type="entry name" value="Flavoproteins"/>
    <property type="match status" value="1"/>
</dbReference>
<evidence type="ECO:0008006" key="3">
    <source>
        <dbReference type="Google" id="ProtNLM"/>
    </source>
</evidence>
<reference evidence="1 2" key="1">
    <citation type="submission" date="2021-01" db="EMBL/GenBank/DDBJ databases">
        <title>Genome public.</title>
        <authorList>
            <person name="Liu C."/>
            <person name="Sun Q."/>
        </authorList>
    </citation>
    <scope>NUCLEOTIDE SEQUENCE [LARGE SCALE GENOMIC DNA]</scope>
    <source>
        <strain evidence="1 2">YIM B02515</strain>
    </source>
</reference>
<accession>A0ABS1TCP8</accession>
<keyword evidence="2" id="KW-1185">Reference proteome</keyword>
<dbReference type="RefSeq" id="WP_202749801.1">
    <property type="nucleotide sequence ID" value="NZ_JAESWC010000009.1"/>
</dbReference>
<organism evidence="1 2">
    <name type="scientific">Clostridium rhizosphaerae</name>
    <dbReference type="NCBI Taxonomy" id="2803861"/>
    <lineage>
        <taxon>Bacteria</taxon>
        <taxon>Bacillati</taxon>
        <taxon>Bacillota</taxon>
        <taxon>Clostridia</taxon>
        <taxon>Eubacteriales</taxon>
        <taxon>Clostridiaceae</taxon>
        <taxon>Clostridium</taxon>
    </lineage>
</organism>
<dbReference type="Proteomes" id="UP000632377">
    <property type="component" value="Unassembled WGS sequence"/>
</dbReference>
<proteinExistence type="predicted"/>
<sequence length="142" mass="15267">MNYKVVYFSRTGTSKKVAAKIAAKLSCETIEIKDNINWKGLIGFIKGGYYASKNKKVEISLSGSVGNADEIVLVTPLWAGGPAPAVTSFLKKFPSDKVHLVVTSKGSTIKNHSSGFKSITSIVRSNNNEDSAIENLVKSLSK</sequence>